<reference evidence="2" key="2">
    <citation type="journal article" date="2015" name="Fish Shellfish Immunol.">
        <title>Early steps in the European eel (Anguilla anguilla)-Vibrio vulnificus interaction in the gills: Role of the RtxA13 toxin.</title>
        <authorList>
            <person name="Callol A."/>
            <person name="Pajuelo D."/>
            <person name="Ebbesson L."/>
            <person name="Teles M."/>
            <person name="MacKenzie S."/>
            <person name="Amaro C."/>
        </authorList>
    </citation>
    <scope>NUCLEOTIDE SEQUENCE</scope>
</reference>
<organism evidence="2">
    <name type="scientific">Anguilla anguilla</name>
    <name type="common">European freshwater eel</name>
    <name type="synonym">Muraena anguilla</name>
    <dbReference type="NCBI Taxonomy" id="7936"/>
    <lineage>
        <taxon>Eukaryota</taxon>
        <taxon>Metazoa</taxon>
        <taxon>Chordata</taxon>
        <taxon>Craniata</taxon>
        <taxon>Vertebrata</taxon>
        <taxon>Euteleostomi</taxon>
        <taxon>Actinopterygii</taxon>
        <taxon>Neopterygii</taxon>
        <taxon>Teleostei</taxon>
        <taxon>Anguilliformes</taxon>
        <taxon>Anguillidae</taxon>
        <taxon>Anguilla</taxon>
    </lineage>
</organism>
<proteinExistence type="predicted"/>
<accession>A0A0E9XC64</accession>
<dbReference type="EMBL" id="GBXM01009147">
    <property type="protein sequence ID" value="JAH99430.1"/>
    <property type="molecule type" value="Transcribed_RNA"/>
</dbReference>
<sequence>MYITFFFFLIVSFTCHYFPSNTYTSSCIYYTSTQCYS</sequence>
<feature type="signal peptide" evidence="1">
    <location>
        <begin position="1"/>
        <end position="16"/>
    </location>
</feature>
<reference evidence="2" key="1">
    <citation type="submission" date="2014-11" db="EMBL/GenBank/DDBJ databases">
        <authorList>
            <person name="Amaro Gonzalez C."/>
        </authorList>
    </citation>
    <scope>NUCLEOTIDE SEQUENCE</scope>
</reference>
<keyword evidence="1" id="KW-0732">Signal</keyword>
<name>A0A0E9XC64_ANGAN</name>
<feature type="chain" id="PRO_5002435410" evidence="1">
    <location>
        <begin position="17"/>
        <end position="37"/>
    </location>
</feature>
<protein>
    <submittedName>
        <fullName evidence="2">Uncharacterized protein</fullName>
    </submittedName>
</protein>
<evidence type="ECO:0000313" key="2">
    <source>
        <dbReference type="EMBL" id="JAH99430.1"/>
    </source>
</evidence>
<dbReference type="AlphaFoldDB" id="A0A0E9XC64"/>
<evidence type="ECO:0000256" key="1">
    <source>
        <dbReference type="SAM" id="SignalP"/>
    </source>
</evidence>